<comment type="pathway">
    <text evidence="1 9">Porphyrin-containing compound metabolism; protoporphyrin-IX biosynthesis; coproporphyrinogen-III from 5-aminolevulinate: step 3/4.</text>
</comment>
<evidence type="ECO:0000256" key="8">
    <source>
        <dbReference type="ARBA" id="ARBA00048617"/>
    </source>
</evidence>
<dbReference type="RefSeq" id="WP_119787652.1">
    <property type="nucleotide sequence ID" value="NZ_QYUQ01000002.1"/>
</dbReference>
<gene>
    <name evidence="11" type="ORF">D3878_02175</name>
</gene>
<evidence type="ECO:0000256" key="3">
    <source>
        <dbReference type="ARBA" id="ARBA00013109"/>
    </source>
</evidence>
<evidence type="ECO:0000256" key="7">
    <source>
        <dbReference type="ARBA" id="ARBA00040167"/>
    </source>
</evidence>
<dbReference type="EC" id="4.2.1.75" evidence="3 9"/>
<dbReference type="PANTHER" id="PTHR38042">
    <property type="entry name" value="UROPORPHYRINOGEN-III SYNTHASE, CHLOROPLASTIC"/>
    <property type="match status" value="1"/>
</dbReference>
<keyword evidence="4 9" id="KW-0456">Lyase</keyword>
<dbReference type="AlphaFoldDB" id="A0A3A3G8P0"/>
<organism evidence="11 12">
    <name type="scientific">Noviherbaspirillum sedimenti</name>
    <dbReference type="NCBI Taxonomy" id="2320865"/>
    <lineage>
        <taxon>Bacteria</taxon>
        <taxon>Pseudomonadati</taxon>
        <taxon>Pseudomonadota</taxon>
        <taxon>Betaproteobacteria</taxon>
        <taxon>Burkholderiales</taxon>
        <taxon>Oxalobacteraceae</taxon>
        <taxon>Noviherbaspirillum</taxon>
    </lineage>
</organism>
<name>A0A3A3G8P0_9BURK</name>
<comment type="catalytic activity">
    <reaction evidence="8 9">
        <text>hydroxymethylbilane = uroporphyrinogen III + H2O</text>
        <dbReference type="Rhea" id="RHEA:18965"/>
        <dbReference type="ChEBI" id="CHEBI:15377"/>
        <dbReference type="ChEBI" id="CHEBI:57308"/>
        <dbReference type="ChEBI" id="CHEBI:57845"/>
        <dbReference type="EC" id="4.2.1.75"/>
    </reaction>
</comment>
<dbReference type="Pfam" id="PF02602">
    <property type="entry name" value="HEM4"/>
    <property type="match status" value="1"/>
</dbReference>
<sequence length="254" mass="26786">MARPVVITRPQAQAGALASRVAALGREALLFPLLEIHPLADVAPLRAVLEQLERYALVAFVSPNAIDAAFALRAQWPAGLALAVVGEGSRLALACHGVNDGNATILRPADSCRSDSQGLLEALDKSALRGREVLIIRGDSGRELLADELRAAGANVTAVAAYRRCAPALDARQRAQLARLIDTPGDWIVTSSEALRNLVEMVGQVGGGNAVAKMQQQHFLLPHVRIAETAQMLGFLNITQTASGDEGLLAALQS</sequence>
<keyword evidence="5 9" id="KW-0627">Porphyrin biosynthesis</keyword>
<dbReference type="GO" id="GO:0006782">
    <property type="term" value="P:protoporphyrinogen IX biosynthetic process"/>
    <property type="evidence" value="ECO:0007669"/>
    <property type="project" value="UniProtKB-UniRule"/>
</dbReference>
<protein>
    <recommendedName>
        <fullName evidence="7 9">Uroporphyrinogen-III synthase</fullName>
        <ecNumber evidence="3 9">4.2.1.75</ecNumber>
    </recommendedName>
</protein>
<evidence type="ECO:0000256" key="6">
    <source>
        <dbReference type="ARBA" id="ARBA00037589"/>
    </source>
</evidence>
<evidence type="ECO:0000259" key="10">
    <source>
        <dbReference type="Pfam" id="PF02602"/>
    </source>
</evidence>
<evidence type="ECO:0000256" key="5">
    <source>
        <dbReference type="ARBA" id="ARBA00023244"/>
    </source>
</evidence>
<dbReference type="PANTHER" id="PTHR38042:SF1">
    <property type="entry name" value="UROPORPHYRINOGEN-III SYNTHASE, CHLOROPLASTIC"/>
    <property type="match status" value="1"/>
</dbReference>
<evidence type="ECO:0000256" key="9">
    <source>
        <dbReference type="RuleBase" id="RU366031"/>
    </source>
</evidence>
<evidence type="ECO:0000313" key="11">
    <source>
        <dbReference type="EMBL" id="RJG04174.1"/>
    </source>
</evidence>
<evidence type="ECO:0000313" key="12">
    <source>
        <dbReference type="Proteomes" id="UP000266327"/>
    </source>
</evidence>
<reference evidence="12" key="1">
    <citation type="submission" date="2018-09" db="EMBL/GenBank/DDBJ databases">
        <authorList>
            <person name="Zhu H."/>
        </authorList>
    </citation>
    <scope>NUCLEOTIDE SEQUENCE [LARGE SCALE GENOMIC DNA]</scope>
    <source>
        <strain evidence="12">K1S02-23</strain>
    </source>
</reference>
<feature type="domain" description="Tetrapyrrole biosynthesis uroporphyrinogen III synthase" evidence="10">
    <location>
        <begin position="16"/>
        <end position="237"/>
    </location>
</feature>
<keyword evidence="12" id="KW-1185">Reference proteome</keyword>
<comment type="caution">
    <text evidence="11">The sequence shown here is derived from an EMBL/GenBank/DDBJ whole genome shotgun (WGS) entry which is preliminary data.</text>
</comment>
<comment type="similarity">
    <text evidence="2 9">Belongs to the uroporphyrinogen-III synthase family.</text>
</comment>
<evidence type="ECO:0000256" key="2">
    <source>
        <dbReference type="ARBA" id="ARBA00008133"/>
    </source>
</evidence>
<dbReference type="InterPro" id="IPR039793">
    <property type="entry name" value="UROS/Hem4"/>
</dbReference>
<dbReference type="Gene3D" id="3.40.50.10090">
    <property type="match status" value="2"/>
</dbReference>
<evidence type="ECO:0000256" key="1">
    <source>
        <dbReference type="ARBA" id="ARBA00004772"/>
    </source>
</evidence>
<dbReference type="GO" id="GO:0004852">
    <property type="term" value="F:uroporphyrinogen-III synthase activity"/>
    <property type="evidence" value="ECO:0007669"/>
    <property type="project" value="UniProtKB-UniRule"/>
</dbReference>
<comment type="function">
    <text evidence="6 9">Catalyzes cyclization of the linear tetrapyrrole, hydroxymethylbilane, to the macrocyclic uroporphyrinogen III.</text>
</comment>
<dbReference type="UniPathway" id="UPA00251">
    <property type="reaction ID" value="UER00320"/>
</dbReference>
<accession>A0A3A3G8P0</accession>
<dbReference type="CDD" id="cd06578">
    <property type="entry name" value="HemD"/>
    <property type="match status" value="1"/>
</dbReference>
<dbReference type="Proteomes" id="UP000266327">
    <property type="component" value="Unassembled WGS sequence"/>
</dbReference>
<dbReference type="EMBL" id="QYUQ01000002">
    <property type="protein sequence ID" value="RJG04174.1"/>
    <property type="molecule type" value="Genomic_DNA"/>
</dbReference>
<dbReference type="InterPro" id="IPR036108">
    <property type="entry name" value="4pyrrol_syn_uPrphyn_synt_sf"/>
</dbReference>
<dbReference type="OrthoDB" id="9787650at2"/>
<dbReference type="InterPro" id="IPR003754">
    <property type="entry name" value="4pyrrol_synth_uPrphyn_synth"/>
</dbReference>
<proteinExistence type="inferred from homology"/>
<evidence type="ECO:0000256" key="4">
    <source>
        <dbReference type="ARBA" id="ARBA00023239"/>
    </source>
</evidence>
<dbReference type="GO" id="GO:0006780">
    <property type="term" value="P:uroporphyrinogen III biosynthetic process"/>
    <property type="evidence" value="ECO:0007669"/>
    <property type="project" value="UniProtKB-UniRule"/>
</dbReference>
<dbReference type="SUPFAM" id="SSF69618">
    <property type="entry name" value="HemD-like"/>
    <property type="match status" value="1"/>
</dbReference>